<organism evidence="2 3">
    <name type="scientific">Pontivivens insulae</name>
    <dbReference type="NCBI Taxonomy" id="1639689"/>
    <lineage>
        <taxon>Bacteria</taxon>
        <taxon>Pseudomonadati</taxon>
        <taxon>Pseudomonadota</taxon>
        <taxon>Alphaproteobacteria</taxon>
        <taxon>Rhodobacterales</taxon>
        <taxon>Paracoccaceae</taxon>
        <taxon>Pontivivens</taxon>
    </lineage>
</organism>
<evidence type="ECO:0000313" key="2">
    <source>
        <dbReference type="EMBL" id="SPF28990.1"/>
    </source>
</evidence>
<sequence length="285" mass="30567">MTPADWPHRAHSLFIESAPHRWHIQRMGQGPTALLLHGAGASTHSFAPLMSRLADHFDLVAVDLPGQGFTQLGTRGRCGLSAMAEDIAALCASLDLTPQLIVGHSAGAAIALRLSTCLPQQPREIVGINGAFAEFEGLAGLFFPMMAKALTLNPFVAGTFSRLAGSKRNVQRLIEGTGSTISAEGLSCYQHLVSQPAHVEATLAMMAQWNLAELRAIVQQIETQCRFLVGNLDKAVPPRTSEQLAHRLANAACEYAQDVGHLLHEEAPDLAANFVRSGQIGQRSK</sequence>
<evidence type="ECO:0000313" key="3">
    <source>
        <dbReference type="Proteomes" id="UP000244932"/>
    </source>
</evidence>
<dbReference type="EC" id="3.5.1.29" evidence="2"/>
<dbReference type="OrthoDB" id="9804723at2"/>
<dbReference type="SUPFAM" id="SSF53474">
    <property type="entry name" value="alpha/beta-Hydrolases"/>
    <property type="match status" value="1"/>
</dbReference>
<name>A0A2R8AA71_9RHOB</name>
<proteinExistence type="predicted"/>
<protein>
    <submittedName>
        <fullName evidence="2">2-(Acetamidomethylene)succinate hydrolase</fullName>
        <ecNumber evidence="2">3.5.1.29</ecNumber>
    </submittedName>
</protein>
<keyword evidence="3" id="KW-1185">Reference proteome</keyword>
<dbReference type="PANTHER" id="PTHR46438">
    <property type="entry name" value="ALPHA/BETA-HYDROLASES SUPERFAMILY PROTEIN"/>
    <property type="match status" value="1"/>
</dbReference>
<dbReference type="EMBL" id="OMKW01000002">
    <property type="protein sequence ID" value="SPF28990.1"/>
    <property type="molecule type" value="Genomic_DNA"/>
</dbReference>
<evidence type="ECO:0000259" key="1">
    <source>
        <dbReference type="Pfam" id="PF12697"/>
    </source>
</evidence>
<dbReference type="Gene3D" id="3.40.50.1820">
    <property type="entry name" value="alpha/beta hydrolase"/>
    <property type="match status" value="1"/>
</dbReference>
<gene>
    <name evidence="2" type="ORF">POI8812_01295</name>
</gene>
<feature type="domain" description="AB hydrolase-1" evidence="1">
    <location>
        <begin position="34"/>
        <end position="271"/>
    </location>
</feature>
<accession>A0A2R8AA71</accession>
<dbReference type="GO" id="GO:0047411">
    <property type="term" value="F:2-(acetamidomethylene)succinate hydrolase activity"/>
    <property type="evidence" value="ECO:0007669"/>
    <property type="project" value="UniProtKB-EC"/>
</dbReference>
<dbReference type="Proteomes" id="UP000244932">
    <property type="component" value="Unassembled WGS sequence"/>
</dbReference>
<keyword evidence="2" id="KW-0378">Hydrolase</keyword>
<dbReference type="Pfam" id="PF12697">
    <property type="entry name" value="Abhydrolase_6"/>
    <property type="match status" value="1"/>
</dbReference>
<dbReference type="AlphaFoldDB" id="A0A2R8AA71"/>
<dbReference type="InterPro" id="IPR000073">
    <property type="entry name" value="AB_hydrolase_1"/>
</dbReference>
<dbReference type="NCBIfam" id="TIGR03056">
    <property type="entry name" value="bchO_mg_che_rel"/>
    <property type="match status" value="1"/>
</dbReference>
<reference evidence="2 3" key="1">
    <citation type="submission" date="2018-03" db="EMBL/GenBank/DDBJ databases">
        <authorList>
            <person name="Keele B.F."/>
        </authorList>
    </citation>
    <scope>NUCLEOTIDE SEQUENCE [LARGE SCALE GENOMIC DNA]</scope>
    <source>
        <strain evidence="2 3">CeCT 8812</strain>
    </source>
</reference>
<dbReference type="PANTHER" id="PTHR46438:SF11">
    <property type="entry name" value="LIPASE-RELATED"/>
    <property type="match status" value="1"/>
</dbReference>
<dbReference type="InterPro" id="IPR017497">
    <property type="entry name" value="BchO"/>
</dbReference>
<dbReference type="RefSeq" id="WP_108781728.1">
    <property type="nucleotide sequence ID" value="NZ_OMKW01000002.1"/>
</dbReference>
<dbReference type="InterPro" id="IPR029058">
    <property type="entry name" value="AB_hydrolase_fold"/>
</dbReference>